<dbReference type="RefSeq" id="WP_343819047.1">
    <property type="nucleotide sequence ID" value="NZ_BAAAFA010000016.1"/>
</dbReference>
<keyword evidence="4" id="KW-0963">Cytoplasm</keyword>
<evidence type="ECO:0000313" key="13">
    <source>
        <dbReference type="EMBL" id="GAA0823962.1"/>
    </source>
</evidence>
<keyword evidence="5" id="KW-0132">Cell division</keyword>
<evidence type="ECO:0000256" key="7">
    <source>
        <dbReference type="ARBA" id="ARBA00023210"/>
    </source>
</evidence>
<dbReference type="EMBL" id="BAAAFA010000016">
    <property type="protein sequence ID" value="GAA0823962.1"/>
    <property type="molecule type" value="Genomic_DNA"/>
</dbReference>
<dbReference type="InterPro" id="IPR007838">
    <property type="entry name" value="Cell_div_ZapA-like"/>
</dbReference>
<comment type="caution">
    <text evidence="13">The sequence shown here is derived from an EMBL/GenBank/DDBJ whole genome shotgun (WGS) entry which is preliminary data.</text>
</comment>
<evidence type="ECO:0000256" key="1">
    <source>
        <dbReference type="ARBA" id="ARBA00004496"/>
    </source>
</evidence>
<comment type="subcellular location">
    <subcellularLocation>
        <location evidence="1">Cytoplasm</location>
    </subcellularLocation>
</comment>
<keyword evidence="7" id="KW-0717">Septation</keyword>
<evidence type="ECO:0000256" key="6">
    <source>
        <dbReference type="ARBA" id="ARBA00023054"/>
    </source>
</evidence>
<evidence type="ECO:0000256" key="9">
    <source>
        <dbReference type="ARBA" id="ARBA00024910"/>
    </source>
</evidence>
<comment type="similarity">
    <text evidence="2">Belongs to the ZapA family. Type 1 subfamily.</text>
</comment>
<dbReference type="PANTHER" id="PTHR34981:SF1">
    <property type="entry name" value="CELL DIVISION PROTEIN ZAPA"/>
    <property type="match status" value="1"/>
</dbReference>
<protein>
    <recommendedName>
        <fullName evidence="3">Cell division protein ZapA</fullName>
    </recommendedName>
    <alternativeName>
        <fullName evidence="11">Z ring-associated protein ZapA</fullName>
    </alternativeName>
</protein>
<keyword evidence="8" id="KW-0131">Cell cycle</keyword>
<accession>A0ABP3WMQ6</accession>
<evidence type="ECO:0000256" key="2">
    <source>
        <dbReference type="ARBA" id="ARBA00010074"/>
    </source>
</evidence>
<proteinExistence type="inferred from homology"/>
<evidence type="ECO:0000256" key="8">
    <source>
        <dbReference type="ARBA" id="ARBA00023306"/>
    </source>
</evidence>
<dbReference type="Proteomes" id="UP001500021">
    <property type="component" value="Unassembled WGS sequence"/>
</dbReference>
<name>A0ABP3WMQ6_9GAMM</name>
<evidence type="ECO:0000256" key="5">
    <source>
        <dbReference type="ARBA" id="ARBA00022618"/>
    </source>
</evidence>
<comment type="subunit">
    <text evidence="10">Homodimer. Interacts with FtsZ.</text>
</comment>
<feature type="coiled-coil region" evidence="12">
    <location>
        <begin position="68"/>
        <end position="95"/>
    </location>
</feature>
<evidence type="ECO:0000313" key="14">
    <source>
        <dbReference type="Proteomes" id="UP001500021"/>
    </source>
</evidence>
<sequence>MYNNYWNFSHMAQRTVEINIVDRKLKVACPHGQETALLSAAHELSERLAKAKLGKTVSTPEQTLLMTALNLANDLLQTQQKLAAQEQENKEKIALLQSTIEQALAPINKKSA</sequence>
<dbReference type="PANTHER" id="PTHR34981">
    <property type="entry name" value="CELL DIVISION PROTEIN ZAPA"/>
    <property type="match status" value="1"/>
</dbReference>
<evidence type="ECO:0000256" key="4">
    <source>
        <dbReference type="ARBA" id="ARBA00022490"/>
    </source>
</evidence>
<dbReference type="Gene3D" id="1.20.5.50">
    <property type="match status" value="1"/>
</dbReference>
<keyword evidence="14" id="KW-1185">Reference proteome</keyword>
<evidence type="ECO:0000256" key="12">
    <source>
        <dbReference type="SAM" id="Coils"/>
    </source>
</evidence>
<dbReference type="Pfam" id="PF05164">
    <property type="entry name" value="ZapA"/>
    <property type="match status" value="1"/>
</dbReference>
<reference evidence="14" key="1">
    <citation type="journal article" date="2019" name="Int. J. Syst. Evol. Microbiol.">
        <title>The Global Catalogue of Microorganisms (GCM) 10K type strain sequencing project: providing services to taxonomists for standard genome sequencing and annotation.</title>
        <authorList>
            <consortium name="The Broad Institute Genomics Platform"/>
            <consortium name="The Broad Institute Genome Sequencing Center for Infectious Disease"/>
            <person name="Wu L."/>
            <person name="Ma J."/>
        </authorList>
    </citation>
    <scope>NUCLEOTIDE SEQUENCE [LARGE SCALE GENOMIC DNA]</scope>
    <source>
        <strain evidence="14">JCM 15608</strain>
    </source>
</reference>
<evidence type="ECO:0000256" key="10">
    <source>
        <dbReference type="ARBA" id="ARBA00026068"/>
    </source>
</evidence>
<dbReference type="InterPro" id="IPR036192">
    <property type="entry name" value="Cell_div_ZapA-like_sf"/>
</dbReference>
<dbReference type="InterPro" id="IPR042233">
    <property type="entry name" value="Cell_div_ZapA_N"/>
</dbReference>
<dbReference type="SUPFAM" id="SSF102829">
    <property type="entry name" value="Cell division protein ZapA-like"/>
    <property type="match status" value="1"/>
</dbReference>
<comment type="function">
    <text evidence="9">Activator of cell division through the inhibition of FtsZ GTPase activity, therefore promoting FtsZ assembly into bundles of protofilaments necessary for the formation of the division Z ring. It is recruited early at mid-cell but it is not essential for cell division.</text>
</comment>
<evidence type="ECO:0000256" key="3">
    <source>
        <dbReference type="ARBA" id="ARBA00015195"/>
    </source>
</evidence>
<evidence type="ECO:0000256" key="11">
    <source>
        <dbReference type="ARBA" id="ARBA00033158"/>
    </source>
</evidence>
<keyword evidence="6 12" id="KW-0175">Coiled coil</keyword>
<organism evidence="13 14">
    <name type="scientific">Colwellia asteriadis</name>
    <dbReference type="NCBI Taxonomy" id="517723"/>
    <lineage>
        <taxon>Bacteria</taxon>
        <taxon>Pseudomonadati</taxon>
        <taxon>Pseudomonadota</taxon>
        <taxon>Gammaproteobacteria</taxon>
        <taxon>Alteromonadales</taxon>
        <taxon>Colwelliaceae</taxon>
        <taxon>Colwellia</taxon>
    </lineage>
</organism>
<dbReference type="Gene3D" id="3.30.160.880">
    <property type="entry name" value="Cell division protein ZapA protomer, N-terminal domain"/>
    <property type="match status" value="1"/>
</dbReference>
<gene>
    <name evidence="13" type="ORF">GCM10009111_34350</name>
</gene>